<dbReference type="EMBL" id="JAUHHC010000002">
    <property type="protein sequence ID" value="MDN3920439.1"/>
    <property type="molecule type" value="Genomic_DNA"/>
</dbReference>
<keyword evidence="1" id="KW-0677">Repeat</keyword>
<reference evidence="4 5" key="1">
    <citation type="submission" date="2023-06" db="EMBL/GenBank/DDBJ databases">
        <title>Pelomonas sp. PFR6 16S ribosomal RNA gene Genome sequencing and assembly.</title>
        <authorList>
            <person name="Woo H."/>
        </authorList>
    </citation>
    <scope>NUCLEOTIDE SEQUENCE [LARGE SCALE GENOMIC DNA]</scope>
    <source>
        <strain evidence="4 5">PFR6</strain>
    </source>
</reference>
<keyword evidence="5" id="KW-1185">Reference proteome</keyword>
<proteinExistence type="predicted"/>
<keyword evidence="2 3" id="KW-0802">TPR repeat</keyword>
<dbReference type="SMART" id="SM00028">
    <property type="entry name" value="TPR"/>
    <property type="match status" value="14"/>
</dbReference>
<feature type="repeat" description="TPR" evidence="3">
    <location>
        <begin position="778"/>
        <end position="811"/>
    </location>
</feature>
<dbReference type="NCBIfam" id="TIGR02917">
    <property type="entry name" value="PEP_TPR_lipo"/>
    <property type="match status" value="1"/>
</dbReference>
<dbReference type="InterPro" id="IPR014266">
    <property type="entry name" value="PEP-CTERM_TPR_PrsT"/>
</dbReference>
<dbReference type="InterPro" id="IPR051012">
    <property type="entry name" value="CellSynth/LPSAsmb/PSIAsmb"/>
</dbReference>
<dbReference type="Pfam" id="PF13432">
    <property type="entry name" value="TPR_16"/>
    <property type="match status" value="3"/>
</dbReference>
<dbReference type="Pfam" id="PF14559">
    <property type="entry name" value="TPR_19"/>
    <property type="match status" value="1"/>
</dbReference>
<dbReference type="InterPro" id="IPR019734">
    <property type="entry name" value="TPR_rpt"/>
</dbReference>
<organism evidence="4 5">
    <name type="scientific">Roseateles violae</name>
    <dbReference type="NCBI Taxonomy" id="3058042"/>
    <lineage>
        <taxon>Bacteria</taxon>
        <taxon>Pseudomonadati</taxon>
        <taxon>Pseudomonadota</taxon>
        <taxon>Betaproteobacteria</taxon>
        <taxon>Burkholderiales</taxon>
        <taxon>Sphaerotilaceae</taxon>
        <taxon>Roseateles</taxon>
    </lineage>
</organism>
<feature type="repeat" description="TPR" evidence="3">
    <location>
        <begin position="609"/>
        <end position="642"/>
    </location>
</feature>
<dbReference type="PROSITE" id="PS51257">
    <property type="entry name" value="PROKAR_LIPOPROTEIN"/>
    <property type="match status" value="1"/>
</dbReference>
<accession>A0ABT8DQ19</accession>
<dbReference type="Pfam" id="PF13429">
    <property type="entry name" value="TPR_15"/>
    <property type="match status" value="1"/>
</dbReference>
<dbReference type="Proteomes" id="UP001228044">
    <property type="component" value="Unassembled WGS sequence"/>
</dbReference>
<evidence type="ECO:0000256" key="1">
    <source>
        <dbReference type="ARBA" id="ARBA00022737"/>
    </source>
</evidence>
<feature type="repeat" description="TPR" evidence="3">
    <location>
        <begin position="301"/>
        <end position="334"/>
    </location>
</feature>
<dbReference type="SUPFAM" id="SSF48452">
    <property type="entry name" value="TPR-like"/>
    <property type="match status" value="3"/>
</dbReference>
<dbReference type="PROSITE" id="PS50005">
    <property type="entry name" value="TPR"/>
    <property type="match status" value="4"/>
</dbReference>
<feature type="repeat" description="TPR" evidence="3">
    <location>
        <begin position="368"/>
        <end position="401"/>
    </location>
</feature>
<dbReference type="InterPro" id="IPR011990">
    <property type="entry name" value="TPR-like_helical_dom_sf"/>
</dbReference>
<sequence>MTVFSRPLLASLTGTLILLSACGEKSAEEQLREARASIESKQLKTALVQLKVTLKQNPDLADARYLFGKALLDNGEPALAAIELRKAIELGYSKDEATPALARALLASQPHQKLISELADVELNDPKAIADLKTSLAAAYALAGDGQRAQAAIDAATRALPDFPATLMLKARVAAQRHDYDSTLALLDKAVTVDPSNADAWVQKGESLYVIRQDAAAAGEAFRKALELNPTHMKARSGLITLAMGQKDWKTAGEQIAELRKTYPDHPMTAFYEAQLAFAEKKLKPALEKIELALKNMPENPQALQLAGAIQLANGSLIEAERSLSKALSLNPEQPSARRQLAQTLLRLGQPAKVLSTLQPLLKGDDDPTTHALAGEAYLAAGKVDQAIASFGKAVQLDPGNPANRTHLTLAKYRKSGASAAEATAAELQQIAASDPGTSANLALIDLLMRRQQLDRALKAIDLLEAKQPNGPIAPNLRGRIYALKKDDAKAKAGFEQAVARDPAYVPAVITLARYDLQAGKPAEARKRFEAILAVDPKNLEALLALAKIRTAEKAPKNEIAKILETAIKHNPAALEPRLLLVDLYLDKPDPKQALGVAQDTVAAFPNSADALDALGRAQQAAGEGQQALLSFKKLGSMEPQSTRAAVRIAGVHLADNNPTAAEQSLRQALAMYPDYLPIQQYLYTIAMADRRQRDAIVIAQTVQTQRPNDLVGYQMEASAQVSLRNMEGAITALRKGLKKNPRTDFAVKLHAALMSAKQAEAAGKMADAWLSERPKDVEFLAYIGNVTMVAGDYEKAEQYFRALLALQPNNVGALNNTAWVMARLKKKGAAPYAEKALKLQPDTPGLMDTLAQALAAEGQIDKALEIQKKAVSLDSKDQMLHLNLAKLQLQAGDKQGAAAELKALEKLGDKFPAQGEVTRMLKAL</sequence>
<gene>
    <name evidence="4" type="primary">prsT</name>
    <name evidence="4" type="ORF">QWJ38_09140</name>
</gene>
<protein>
    <submittedName>
        <fullName evidence="4">PEP-CTERM system TPR-repeat protein PrsT</fullName>
    </submittedName>
</protein>
<name>A0ABT8DQ19_9BURK</name>
<dbReference type="Gene3D" id="1.25.40.10">
    <property type="entry name" value="Tetratricopeptide repeat domain"/>
    <property type="match status" value="4"/>
</dbReference>
<dbReference type="PANTHER" id="PTHR45586:SF1">
    <property type="entry name" value="LIPOPOLYSACCHARIDE ASSEMBLY PROTEIN B"/>
    <property type="match status" value="1"/>
</dbReference>
<evidence type="ECO:0000313" key="4">
    <source>
        <dbReference type="EMBL" id="MDN3920439.1"/>
    </source>
</evidence>
<dbReference type="PANTHER" id="PTHR45586">
    <property type="entry name" value="TPR REPEAT-CONTAINING PROTEIN PA4667"/>
    <property type="match status" value="1"/>
</dbReference>
<evidence type="ECO:0000256" key="2">
    <source>
        <dbReference type="ARBA" id="ARBA00022803"/>
    </source>
</evidence>
<evidence type="ECO:0000313" key="5">
    <source>
        <dbReference type="Proteomes" id="UP001228044"/>
    </source>
</evidence>
<dbReference type="RefSeq" id="WP_290358738.1">
    <property type="nucleotide sequence ID" value="NZ_JAUHHC010000002.1"/>
</dbReference>
<comment type="caution">
    <text evidence="4">The sequence shown here is derived from an EMBL/GenBank/DDBJ whole genome shotgun (WGS) entry which is preliminary data.</text>
</comment>
<evidence type="ECO:0000256" key="3">
    <source>
        <dbReference type="PROSITE-ProRule" id="PRU00339"/>
    </source>
</evidence>